<feature type="region of interest" description="Disordered" evidence="1">
    <location>
        <begin position="316"/>
        <end position="354"/>
    </location>
</feature>
<keyword evidence="3" id="KW-1185">Reference proteome</keyword>
<feature type="region of interest" description="Disordered" evidence="1">
    <location>
        <begin position="210"/>
        <end position="234"/>
    </location>
</feature>
<gene>
    <name evidence="2" type="ORF">CAUJ_LOCUS11182</name>
</gene>
<feature type="compositionally biased region" description="Basic and acidic residues" evidence="1">
    <location>
        <begin position="220"/>
        <end position="229"/>
    </location>
</feature>
<dbReference type="AlphaFoldDB" id="A0A8S1HFD7"/>
<name>A0A8S1HFD7_9PELO</name>
<reference evidence="2" key="1">
    <citation type="submission" date="2020-10" db="EMBL/GenBank/DDBJ databases">
        <authorList>
            <person name="Kikuchi T."/>
        </authorList>
    </citation>
    <scope>NUCLEOTIDE SEQUENCE</scope>
    <source>
        <strain evidence="2">NKZ352</strain>
    </source>
</reference>
<proteinExistence type="predicted"/>
<evidence type="ECO:0000313" key="3">
    <source>
        <dbReference type="Proteomes" id="UP000835052"/>
    </source>
</evidence>
<accession>A0A8S1HFD7</accession>
<evidence type="ECO:0000256" key="1">
    <source>
        <dbReference type="SAM" id="MobiDB-lite"/>
    </source>
</evidence>
<feature type="region of interest" description="Disordered" evidence="1">
    <location>
        <begin position="431"/>
        <end position="502"/>
    </location>
</feature>
<feature type="compositionally biased region" description="Basic and acidic residues" evidence="1">
    <location>
        <begin position="437"/>
        <end position="450"/>
    </location>
</feature>
<sequence length="568" mass="63478">MIFCCRLLSDACDGGPLCWTKTRSRFYYHLSTYHLPSAVTSFVSKLETRVLNVSGCHKGTWSIVSRSNVRRTTPNWQRLGELLPIVQPGLQRSAMVYSDKTRSVERVLPGRNLVLDASCFCSATSPFTRAVMTFCVTFLRASRLVKGNQTMSDASGGWNQGRRQYRSVAFGTWKVGGARQMTSSRNDSEKGKNLDGGTAAFNYAGSQFNTIDVRPPKKRPLLDVDRNSRLGESSPNLSRIVHHTQTTLSLGLPMNHRSSNIDQRLGNAAQDFYSSSEYCEYLHDQGNEDCDSCNGNTISEPIQAIFRASNNGCERHKSVDRQLKHSLSSRRKSRRDDVDRSHHRSHSAGADTNFAIAHSASTSAMKLTRATTAQPTEHHGSNVKFLRATKKFFKKIYSSATLPKKSTSSSNDNFQKAAAFYENQCRPATLADDDEFSSSHDEMITSRNGDRPQTAMLDVSYPDSGLEMDRSSTPDQSLESMTLHSKSDSTSSDSHSRSVTSQEIHDIGWSNIFEHLRREMNEMRERDAQILADLHKVESQLQSVKLSQLGYADSSSRSNLELVESMQL</sequence>
<evidence type="ECO:0000313" key="2">
    <source>
        <dbReference type="EMBL" id="CAD6195263.1"/>
    </source>
</evidence>
<dbReference type="Proteomes" id="UP000835052">
    <property type="component" value="Unassembled WGS sequence"/>
</dbReference>
<dbReference type="EMBL" id="CAJGYM010000053">
    <property type="protein sequence ID" value="CAD6195263.1"/>
    <property type="molecule type" value="Genomic_DNA"/>
</dbReference>
<organism evidence="2 3">
    <name type="scientific">Caenorhabditis auriculariae</name>
    <dbReference type="NCBI Taxonomy" id="2777116"/>
    <lineage>
        <taxon>Eukaryota</taxon>
        <taxon>Metazoa</taxon>
        <taxon>Ecdysozoa</taxon>
        <taxon>Nematoda</taxon>
        <taxon>Chromadorea</taxon>
        <taxon>Rhabditida</taxon>
        <taxon>Rhabditina</taxon>
        <taxon>Rhabditomorpha</taxon>
        <taxon>Rhabditoidea</taxon>
        <taxon>Rhabditidae</taxon>
        <taxon>Peloderinae</taxon>
        <taxon>Caenorhabditis</taxon>
    </lineage>
</organism>
<dbReference type="OrthoDB" id="5877602at2759"/>
<feature type="compositionally biased region" description="Low complexity" evidence="1">
    <location>
        <begin position="480"/>
        <end position="501"/>
    </location>
</feature>
<protein>
    <submittedName>
        <fullName evidence="2">Uncharacterized protein</fullName>
    </submittedName>
</protein>
<comment type="caution">
    <text evidence="2">The sequence shown here is derived from an EMBL/GenBank/DDBJ whole genome shotgun (WGS) entry which is preliminary data.</text>
</comment>